<dbReference type="PANTHER" id="PTHR39290">
    <property type="entry name" value="C3H1-TYPE DOMAIN-CONTAINING PROTEIN-RELATED"/>
    <property type="match status" value="1"/>
</dbReference>
<dbReference type="EMBL" id="QJNU01000054">
    <property type="protein sequence ID" value="RYP08828.1"/>
    <property type="molecule type" value="Genomic_DNA"/>
</dbReference>
<dbReference type="OrthoDB" id="5411518at2759"/>
<accession>A0A4Q4TQ77</accession>
<protein>
    <submittedName>
        <fullName evidence="1">Uncharacterized protein</fullName>
    </submittedName>
</protein>
<evidence type="ECO:0000313" key="1">
    <source>
        <dbReference type="EMBL" id="RYP08828.1"/>
    </source>
</evidence>
<evidence type="ECO:0000313" key="2">
    <source>
        <dbReference type="Proteomes" id="UP000293360"/>
    </source>
</evidence>
<dbReference type="Proteomes" id="UP000293360">
    <property type="component" value="Unassembled WGS sequence"/>
</dbReference>
<comment type="caution">
    <text evidence="1">The sequence shown here is derived from an EMBL/GenBank/DDBJ whole genome shotgun (WGS) entry which is preliminary data.</text>
</comment>
<proteinExistence type="predicted"/>
<reference evidence="1 2" key="1">
    <citation type="submission" date="2018-06" db="EMBL/GenBank/DDBJ databases">
        <title>Complete Genomes of Monosporascus.</title>
        <authorList>
            <person name="Robinson A.J."/>
            <person name="Natvig D.O."/>
        </authorList>
    </citation>
    <scope>NUCLEOTIDE SEQUENCE [LARGE SCALE GENOMIC DNA]</scope>
    <source>
        <strain evidence="1 2">CBS 110550</strain>
    </source>
</reference>
<gene>
    <name evidence="1" type="ORF">DL764_001625</name>
</gene>
<sequence>MAPSRATNNGGGGAKSTSFTYCVGSATWNPTSYIAESDLHARAEAHLEKDDFHSAITESFALPRRDTYVYHAITSVTLAQVQHAVSLGPANNLHAWYRDPATPSSPHPNPPSRSDIDVYLSVFNPATATASALKTFAANARKDSLRRRVAEHLLAKRFLHPDLPQLQIPKRKPSSAASNANPIPPNPYLAFAAWSARSLEWCGPCDLSETVASSHHVLPVLMHHFGCACPSYEALEILRVLAAGRAVVDLGSGNGYWAFMLRAHGVGAVVPVDNAQSAWRVTWVPDTVVADGEAGLRGHGGAPDTGLLLVYPIVGGGMAGGEEGGFTRAALRAYAGDTLAVVGTQNRNGYTGFRGQTMDEYMAAEEKEWVKVVQIPLPSFPGKDEALFVFQRGDRAPKDTKTGGDTRP</sequence>
<dbReference type="SUPFAM" id="SSF53335">
    <property type="entry name" value="S-adenosyl-L-methionine-dependent methyltransferases"/>
    <property type="match status" value="1"/>
</dbReference>
<dbReference type="AlphaFoldDB" id="A0A4Q4TQ77"/>
<keyword evidence="2" id="KW-1185">Reference proteome</keyword>
<organism evidence="1 2">
    <name type="scientific">Monosporascus ibericus</name>
    <dbReference type="NCBI Taxonomy" id="155417"/>
    <lineage>
        <taxon>Eukaryota</taxon>
        <taxon>Fungi</taxon>
        <taxon>Dikarya</taxon>
        <taxon>Ascomycota</taxon>
        <taxon>Pezizomycotina</taxon>
        <taxon>Sordariomycetes</taxon>
        <taxon>Xylariomycetidae</taxon>
        <taxon>Xylariales</taxon>
        <taxon>Xylariales incertae sedis</taxon>
        <taxon>Monosporascus</taxon>
    </lineage>
</organism>
<dbReference type="InterPro" id="IPR029063">
    <property type="entry name" value="SAM-dependent_MTases_sf"/>
</dbReference>
<name>A0A4Q4TQ77_9PEZI</name>
<dbReference type="PANTHER" id="PTHR39290:SF6">
    <property type="entry name" value="S-ADENOSYL-L-METHIONINE-DEPENDENT METHYLTRANSFERASES SUPERFAMILY PROTEIN"/>
    <property type="match status" value="1"/>
</dbReference>